<dbReference type="PANTHER" id="PTHR47642:SF5">
    <property type="entry name" value="ATP-DEPENDENT DNA HELICASE"/>
    <property type="match status" value="1"/>
</dbReference>
<dbReference type="CDD" id="cd18809">
    <property type="entry name" value="SF1_C_RecD"/>
    <property type="match status" value="1"/>
</dbReference>
<evidence type="ECO:0000313" key="1">
    <source>
        <dbReference type="EMBL" id="KAK3364908.1"/>
    </source>
</evidence>
<gene>
    <name evidence="1" type="ORF">B0T24DRAFT_494403</name>
</gene>
<dbReference type="InterPro" id="IPR051055">
    <property type="entry name" value="PIF1_helicase"/>
</dbReference>
<dbReference type="SUPFAM" id="SSF52540">
    <property type="entry name" value="P-loop containing nucleoside triphosphate hydrolases"/>
    <property type="match status" value="1"/>
</dbReference>
<organism evidence="1 2">
    <name type="scientific">Lasiosphaeria ovina</name>
    <dbReference type="NCBI Taxonomy" id="92902"/>
    <lineage>
        <taxon>Eukaryota</taxon>
        <taxon>Fungi</taxon>
        <taxon>Dikarya</taxon>
        <taxon>Ascomycota</taxon>
        <taxon>Pezizomycotina</taxon>
        <taxon>Sordariomycetes</taxon>
        <taxon>Sordariomycetidae</taxon>
        <taxon>Sordariales</taxon>
        <taxon>Lasiosphaeriaceae</taxon>
        <taxon>Lasiosphaeria</taxon>
    </lineage>
</organism>
<dbReference type="PANTHER" id="PTHR47642">
    <property type="entry name" value="ATP-DEPENDENT DNA HELICASE"/>
    <property type="match status" value="1"/>
</dbReference>
<dbReference type="Gene3D" id="3.40.50.300">
    <property type="entry name" value="P-loop containing nucleotide triphosphate hydrolases"/>
    <property type="match status" value="1"/>
</dbReference>
<proteinExistence type="predicted"/>
<reference evidence="1" key="2">
    <citation type="submission" date="2023-06" db="EMBL/GenBank/DDBJ databases">
        <authorList>
            <consortium name="Lawrence Berkeley National Laboratory"/>
            <person name="Haridas S."/>
            <person name="Hensen N."/>
            <person name="Bonometti L."/>
            <person name="Westerberg I."/>
            <person name="Brannstrom I.O."/>
            <person name="Guillou S."/>
            <person name="Cros-Aarteil S."/>
            <person name="Calhoun S."/>
            <person name="Kuo A."/>
            <person name="Mondo S."/>
            <person name="Pangilinan J."/>
            <person name="Riley R."/>
            <person name="Labutti K."/>
            <person name="Andreopoulos B."/>
            <person name="Lipzen A."/>
            <person name="Chen C."/>
            <person name="Yanf M."/>
            <person name="Daum C."/>
            <person name="Ng V."/>
            <person name="Clum A."/>
            <person name="Steindorff A."/>
            <person name="Ohm R."/>
            <person name="Martin F."/>
            <person name="Silar P."/>
            <person name="Natvig D."/>
            <person name="Lalanne C."/>
            <person name="Gautier V."/>
            <person name="Ament-Velasquez S.L."/>
            <person name="Kruys A."/>
            <person name="Hutchinson M.I."/>
            <person name="Powell A.J."/>
            <person name="Barry K."/>
            <person name="Miller A.N."/>
            <person name="Grigoriev I.V."/>
            <person name="Debuchy R."/>
            <person name="Gladieux P."/>
            <person name="Thoren M.H."/>
            <person name="Johannesson H."/>
        </authorList>
    </citation>
    <scope>NUCLEOTIDE SEQUENCE</scope>
    <source>
        <strain evidence="1">CBS 958.72</strain>
    </source>
</reference>
<dbReference type="EMBL" id="JAULSN010000009">
    <property type="protein sequence ID" value="KAK3364908.1"/>
    <property type="molecule type" value="Genomic_DNA"/>
</dbReference>
<comment type="caution">
    <text evidence="1">The sequence shown here is derived from an EMBL/GenBank/DDBJ whole genome shotgun (WGS) entry which is preliminary data.</text>
</comment>
<accession>A0AAE0JV35</accession>
<feature type="non-terminal residue" evidence="1">
    <location>
        <position position="65"/>
    </location>
</feature>
<feature type="non-terminal residue" evidence="1">
    <location>
        <position position="1"/>
    </location>
</feature>
<name>A0AAE0JV35_9PEZI</name>
<sequence>ENSLICSRKQIPLILAWAITIHKSQGQTIQHLRIDMNGIFEFGQAYTAVSRAVSPHTLEVVNYHP</sequence>
<keyword evidence="2" id="KW-1185">Reference proteome</keyword>
<dbReference type="Proteomes" id="UP001287356">
    <property type="component" value="Unassembled WGS sequence"/>
</dbReference>
<dbReference type="InterPro" id="IPR027417">
    <property type="entry name" value="P-loop_NTPase"/>
</dbReference>
<evidence type="ECO:0000313" key="2">
    <source>
        <dbReference type="Proteomes" id="UP001287356"/>
    </source>
</evidence>
<reference evidence="1" key="1">
    <citation type="journal article" date="2023" name="Mol. Phylogenet. Evol.">
        <title>Genome-scale phylogeny and comparative genomics of the fungal order Sordariales.</title>
        <authorList>
            <person name="Hensen N."/>
            <person name="Bonometti L."/>
            <person name="Westerberg I."/>
            <person name="Brannstrom I.O."/>
            <person name="Guillou S."/>
            <person name="Cros-Aarteil S."/>
            <person name="Calhoun S."/>
            <person name="Haridas S."/>
            <person name="Kuo A."/>
            <person name="Mondo S."/>
            <person name="Pangilinan J."/>
            <person name="Riley R."/>
            <person name="LaButti K."/>
            <person name="Andreopoulos B."/>
            <person name="Lipzen A."/>
            <person name="Chen C."/>
            <person name="Yan M."/>
            <person name="Daum C."/>
            <person name="Ng V."/>
            <person name="Clum A."/>
            <person name="Steindorff A."/>
            <person name="Ohm R.A."/>
            <person name="Martin F."/>
            <person name="Silar P."/>
            <person name="Natvig D.O."/>
            <person name="Lalanne C."/>
            <person name="Gautier V."/>
            <person name="Ament-Velasquez S.L."/>
            <person name="Kruys A."/>
            <person name="Hutchinson M.I."/>
            <person name="Powell A.J."/>
            <person name="Barry K."/>
            <person name="Miller A.N."/>
            <person name="Grigoriev I.V."/>
            <person name="Debuchy R."/>
            <person name="Gladieux P."/>
            <person name="Hiltunen Thoren M."/>
            <person name="Johannesson H."/>
        </authorList>
    </citation>
    <scope>NUCLEOTIDE SEQUENCE</scope>
    <source>
        <strain evidence="1">CBS 958.72</strain>
    </source>
</reference>
<protein>
    <submittedName>
        <fullName evidence="1">Uncharacterized protein</fullName>
    </submittedName>
</protein>
<dbReference type="AlphaFoldDB" id="A0AAE0JV35"/>